<dbReference type="InterPro" id="IPR036866">
    <property type="entry name" value="RibonucZ/Hydroxyglut_hydro"/>
</dbReference>
<dbReference type="NCBIfam" id="TIGR00360">
    <property type="entry name" value="ComEC_N-term"/>
    <property type="match status" value="1"/>
</dbReference>
<sequence length="833" mass="91002">MLPRRNPISPPVRLSWMAPLWGCVLGAAWQVTQARLWSQSAYLALMGLGLALCLLVALLCRKPWLSWLMLMAAAACCVAALTGWRAHAYLANTLPKALESVDLQVEGTVASMLQNSVNGQRWRFVVDSAPSSAPPGVPHLLELSWYGPYGQELDASQLLLPAWSGGMALSPSQRWRFTVRIKRPHGARNPHGFDYELQAFEQGVQATGYVRDQPAPQLLEVTTQYPVQRARQWLRDRIRNEAGRLQSWWPGISADRQQAALGVIAALAVGDQQAIERADWTVFRQTGVAHLVSISGLHITMFAWLAALIVGRLWRLSARACRIWPAPRAALLAGVALATAYALFSGWGLPAQRTVCMLAVVAVLQWLGVRWPWASVWLLALAVVVVLDPWALWQAGFWLSFVAVGVLLATDSGATSVKYERTNGRFLSKLHALGREQWLISLALAPLGLLLFGQVSIVGLLANLVAIPWVTLVVTPLALLAALVPMAAAAAALAMLPLMALLQWLATMPWAVWALPQPAWWASVLAIAAGLLLIAPLPMRLRLVAALFALPALLWPLSWPRWGEFELLAADIGQGNAVIISTAAHRMLYDAGPQYSLRSDAGERVLLPLLAAQGMRLSAMMLSHSDIDHTGGALAVKAAQQGMQVWGSDSVMEDPKLVALAPVQRCTQGQRWQWAGVDFEVLHPPPGDEWLNGRKAKPNFGSCVLRIRSASGRVAILAGDIEAAQEQQLLQAGLNAPVDWLLVPHHGSKTSSTVPWVQALQPRWAMVQAGYLNRFGHPVPSVIERYHAAGSQVVMQERCGAALWNSARPQSLQCERQIRAHYWDVHAASADPR</sequence>
<keyword evidence="4 6" id="KW-1133">Transmembrane helix</keyword>
<dbReference type="Pfam" id="PF00753">
    <property type="entry name" value="Lactamase_B"/>
    <property type="match status" value="1"/>
</dbReference>
<dbReference type="SMART" id="SM00849">
    <property type="entry name" value="Lactamase_B"/>
    <property type="match status" value="1"/>
</dbReference>
<dbReference type="InterPro" id="IPR052159">
    <property type="entry name" value="Competence_DNA_uptake"/>
</dbReference>
<feature type="transmembrane region" description="Helical" evidence="6">
    <location>
        <begin position="67"/>
        <end position="86"/>
    </location>
</feature>
<dbReference type="SUPFAM" id="SSF56281">
    <property type="entry name" value="Metallo-hydrolase/oxidoreductase"/>
    <property type="match status" value="1"/>
</dbReference>
<feature type="transmembrane region" description="Helical" evidence="6">
    <location>
        <begin position="491"/>
        <end position="513"/>
    </location>
</feature>
<feature type="transmembrane region" description="Helical" evidence="6">
    <location>
        <begin position="438"/>
        <end position="460"/>
    </location>
</feature>
<accession>A0A373FLV1</accession>
<dbReference type="GO" id="GO:0005886">
    <property type="term" value="C:plasma membrane"/>
    <property type="evidence" value="ECO:0007669"/>
    <property type="project" value="UniProtKB-SubCell"/>
</dbReference>
<dbReference type="NCBIfam" id="TIGR00361">
    <property type="entry name" value="ComEC_Rec2"/>
    <property type="match status" value="1"/>
</dbReference>
<keyword evidence="9" id="KW-1185">Reference proteome</keyword>
<dbReference type="InterPro" id="IPR004477">
    <property type="entry name" value="ComEC_N"/>
</dbReference>
<dbReference type="InterPro" id="IPR001279">
    <property type="entry name" value="Metallo-B-lactamas"/>
</dbReference>
<evidence type="ECO:0000259" key="7">
    <source>
        <dbReference type="SMART" id="SM00849"/>
    </source>
</evidence>
<dbReference type="Gene3D" id="3.60.15.10">
    <property type="entry name" value="Ribonuclease Z/Hydroxyacylglutathione hydrolase-like"/>
    <property type="match status" value="1"/>
</dbReference>
<protein>
    <submittedName>
        <fullName evidence="8">DNA internalization-related competence protein ComEC/Rec2</fullName>
    </submittedName>
</protein>
<feature type="transmembrane region" description="Helical" evidence="6">
    <location>
        <begin position="466"/>
        <end position="484"/>
    </location>
</feature>
<keyword evidence="5 6" id="KW-0472">Membrane</keyword>
<dbReference type="PANTHER" id="PTHR30619:SF1">
    <property type="entry name" value="RECOMBINATION PROTEIN 2"/>
    <property type="match status" value="1"/>
</dbReference>
<dbReference type="AlphaFoldDB" id="A0A373FLV1"/>
<dbReference type="CDD" id="cd07731">
    <property type="entry name" value="ComA-like_MBL-fold"/>
    <property type="match status" value="1"/>
</dbReference>
<dbReference type="OrthoDB" id="9761531at2"/>
<comment type="subcellular location">
    <subcellularLocation>
        <location evidence="1">Cell membrane</location>
        <topology evidence="1">Multi-pass membrane protein</topology>
    </subcellularLocation>
</comment>
<dbReference type="PANTHER" id="PTHR30619">
    <property type="entry name" value="DNA INTERNALIZATION/COMPETENCE PROTEIN COMEC/REC2"/>
    <property type="match status" value="1"/>
</dbReference>
<dbReference type="InterPro" id="IPR004797">
    <property type="entry name" value="Competence_ComEC/Rec2"/>
</dbReference>
<dbReference type="EMBL" id="QURR01000011">
    <property type="protein sequence ID" value="RGE45134.1"/>
    <property type="molecule type" value="Genomic_DNA"/>
</dbReference>
<evidence type="ECO:0000256" key="4">
    <source>
        <dbReference type="ARBA" id="ARBA00022989"/>
    </source>
</evidence>
<evidence type="ECO:0000256" key="5">
    <source>
        <dbReference type="ARBA" id="ARBA00023136"/>
    </source>
</evidence>
<keyword evidence="2" id="KW-1003">Cell membrane</keyword>
<evidence type="ECO:0000256" key="1">
    <source>
        <dbReference type="ARBA" id="ARBA00004651"/>
    </source>
</evidence>
<feature type="transmembrane region" description="Helical" evidence="6">
    <location>
        <begin position="326"/>
        <end position="344"/>
    </location>
</feature>
<comment type="caution">
    <text evidence="8">The sequence shown here is derived from an EMBL/GenBank/DDBJ whole genome shotgun (WGS) entry which is preliminary data.</text>
</comment>
<evidence type="ECO:0000313" key="8">
    <source>
        <dbReference type="EMBL" id="RGE45134.1"/>
    </source>
</evidence>
<organism evidence="8 9">
    <name type="scientific">Comamonas testosteroni</name>
    <name type="common">Pseudomonas testosteroni</name>
    <dbReference type="NCBI Taxonomy" id="285"/>
    <lineage>
        <taxon>Bacteria</taxon>
        <taxon>Pseudomonadati</taxon>
        <taxon>Pseudomonadota</taxon>
        <taxon>Betaproteobacteria</taxon>
        <taxon>Burkholderiales</taxon>
        <taxon>Comamonadaceae</taxon>
        <taxon>Comamonas</taxon>
    </lineage>
</organism>
<feature type="transmembrane region" description="Helical" evidence="6">
    <location>
        <begin position="41"/>
        <end position="60"/>
    </location>
</feature>
<feature type="transmembrane region" description="Helical" evidence="6">
    <location>
        <begin position="519"/>
        <end position="537"/>
    </location>
</feature>
<gene>
    <name evidence="8" type="ORF">DZC30_10865</name>
</gene>
<proteinExistence type="predicted"/>
<evidence type="ECO:0000313" key="9">
    <source>
        <dbReference type="Proteomes" id="UP000261948"/>
    </source>
</evidence>
<reference evidence="8 9" key="1">
    <citation type="submission" date="2018-08" db="EMBL/GenBank/DDBJ databases">
        <title>Comamonas testosteroni strain SWCO2.</title>
        <authorList>
            <person name="Jiang N."/>
            <person name="Zhang X.Z."/>
        </authorList>
    </citation>
    <scope>NUCLEOTIDE SEQUENCE [LARGE SCALE GENOMIC DNA]</scope>
    <source>
        <strain evidence="8 9">SWCO2</strain>
    </source>
</reference>
<feature type="transmembrane region" description="Helical" evidence="6">
    <location>
        <begin position="544"/>
        <end position="562"/>
    </location>
</feature>
<dbReference type="GO" id="GO:0030420">
    <property type="term" value="P:establishment of competence for transformation"/>
    <property type="evidence" value="ECO:0007669"/>
    <property type="project" value="InterPro"/>
</dbReference>
<evidence type="ECO:0000256" key="2">
    <source>
        <dbReference type="ARBA" id="ARBA00022475"/>
    </source>
</evidence>
<dbReference type="InterPro" id="IPR035681">
    <property type="entry name" value="ComA-like_MBL"/>
</dbReference>
<feature type="transmembrane region" description="Helical" evidence="6">
    <location>
        <begin position="398"/>
        <end position="417"/>
    </location>
</feature>
<name>A0A373FLV1_COMTE</name>
<evidence type="ECO:0000256" key="3">
    <source>
        <dbReference type="ARBA" id="ARBA00022692"/>
    </source>
</evidence>
<dbReference type="Pfam" id="PF03772">
    <property type="entry name" value="Competence"/>
    <property type="match status" value="1"/>
</dbReference>
<evidence type="ECO:0000256" key="6">
    <source>
        <dbReference type="SAM" id="Phobius"/>
    </source>
</evidence>
<dbReference type="Proteomes" id="UP000261948">
    <property type="component" value="Unassembled WGS sequence"/>
</dbReference>
<dbReference type="InterPro" id="IPR025405">
    <property type="entry name" value="DUF4131"/>
</dbReference>
<dbReference type="Pfam" id="PF13567">
    <property type="entry name" value="DUF4131"/>
    <property type="match status" value="1"/>
</dbReference>
<feature type="transmembrane region" description="Helical" evidence="6">
    <location>
        <begin position="291"/>
        <end position="314"/>
    </location>
</feature>
<keyword evidence="3 6" id="KW-0812">Transmembrane</keyword>
<feature type="domain" description="Metallo-beta-lactamase" evidence="7">
    <location>
        <begin position="574"/>
        <end position="771"/>
    </location>
</feature>